<evidence type="ECO:0000256" key="8">
    <source>
        <dbReference type="ARBA" id="ARBA00022777"/>
    </source>
</evidence>
<reference evidence="16 17" key="1">
    <citation type="submission" date="2018-08" db="EMBL/GenBank/DDBJ databases">
        <title>Murine metabolic-syndrome-specific gut microbial biobank.</title>
        <authorList>
            <person name="Liu C."/>
        </authorList>
    </citation>
    <scope>NUCLEOTIDE SEQUENCE [LARGE SCALE GENOMIC DNA]</scope>
    <source>
        <strain evidence="16 17">583</strain>
    </source>
</reference>
<dbReference type="OrthoDB" id="9803176at2"/>
<organism evidence="16 17">
    <name type="scientific">Senegalia massiliensis</name>
    <dbReference type="NCBI Taxonomy" id="1720316"/>
    <lineage>
        <taxon>Bacteria</taxon>
        <taxon>Bacillati</taxon>
        <taxon>Bacillota</taxon>
        <taxon>Clostridia</taxon>
        <taxon>Eubacteriales</taxon>
        <taxon>Clostridiaceae</taxon>
        <taxon>Senegalia</taxon>
    </lineage>
</organism>
<dbReference type="GO" id="GO:0005737">
    <property type="term" value="C:cytoplasm"/>
    <property type="evidence" value="ECO:0007669"/>
    <property type="project" value="InterPro"/>
</dbReference>
<evidence type="ECO:0000259" key="13">
    <source>
        <dbReference type="PROSITE" id="PS50109"/>
    </source>
</evidence>
<evidence type="ECO:0000256" key="5">
    <source>
        <dbReference type="ARBA" id="ARBA00022553"/>
    </source>
</evidence>
<dbReference type="PROSITE" id="PS50894">
    <property type="entry name" value="HPT"/>
    <property type="match status" value="1"/>
</dbReference>
<evidence type="ECO:0000256" key="4">
    <source>
        <dbReference type="ARBA" id="ARBA00022500"/>
    </source>
</evidence>
<dbReference type="Proteomes" id="UP000467132">
    <property type="component" value="Unassembled WGS sequence"/>
</dbReference>
<dbReference type="Gene3D" id="3.30.565.10">
    <property type="entry name" value="Histidine kinase-like ATPase, C-terminal domain"/>
    <property type="match status" value="1"/>
</dbReference>
<dbReference type="GO" id="GO:0000155">
    <property type="term" value="F:phosphorelay sensor kinase activity"/>
    <property type="evidence" value="ECO:0007669"/>
    <property type="project" value="InterPro"/>
</dbReference>
<dbReference type="SMART" id="SM00260">
    <property type="entry name" value="CheW"/>
    <property type="match status" value="1"/>
</dbReference>
<dbReference type="PROSITE" id="PS50851">
    <property type="entry name" value="CHEW"/>
    <property type="match status" value="1"/>
</dbReference>
<dbReference type="PANTHER" id="PTHR43395">
    <property type="entry name" value="SENSOR HISTIDINE KINASE CHEA"/>
    <property type="match status" value="1"/>
</dbReference>
<dbReference type="SUPFAM" id="SSF55874">
    <property type="entry name" value="ATPase domain of HSP90 chaperone/DNA topoisomerase II/histidine kinase"/>
    <property type="match status" value="1"/>
</dbReference>
<gene>
    <name evidence="16" type="ORF">D3Z33_13550</name>
</gene>
<dbReference type="InterPro" id="IPR036097">
    <property type="entry name" value="HisK_dim/P_sf"/>
</dbReference>
<dbReference type="SMART" id="SM00387">
    <property type="entry name" value="HATPase_c"/>
    <property type="match status" value="1"/>
</dbReference>
<keyword evidence="6" id="KW-0808">Transferase</keyword>
<keyword evidence="9" id="KW-0067">ATP-binding</keyword>
<dbReference type="RefSeq" id="WP_160198346.1">
    <property type="nucleotide sequence ID" value="NZ_QXXA01000016.1"/>
</dbReference>
<evidence type="ECO:0000256" key="10">
    <source>
        <dbReference type="ARBA" id="ARBA00023012"/>
    </source>
</evidence>
<comment type="catalytic activity">
    <reaction evidence="1">
        <text>ATP + protein L-histidine = ADP + protein N-phospho-L-histidine.</text>
        <dbReference type="EC" id="2.7.13.3"/>
    </reaction>
</comment>
<evidence type="ECO:0000256" key="7">
    <source>
        <dbReference type="ARBA" id="ARBA00022741"/>
    </source>
</evidence>
<dbReference type="CDD" id="cd16916">
    <property type="entry name" value="HATPase_CheA-like"/>
    <property type="match status" value="1"/>
</dbReference>
<dbReference type="InterPro" id="IPR002545">
    <property type="entry name" value="CheW-lke_dom"/>
</dbReference>
<dbReference type="FunFam" id="3.30.565.10:FF:000016">
    <property type="entry name" value="Chemotaxis protein CheA, putative"/>
    <property type="match status" value="1"/>
</dbReference>
<evidence type="ECO:0000256" key="11">
    <source>
        <dbReference type="PROSITE-ProRule" id="PRU00110"/>
    </source>
</evidence>
<dbReference type="InterPro" id="IPR008207">
    <property type="entry name" value="Sig_transdc_His_kin_Hpt_dom"/>
</dbReference>
<accession>A0A845R0C1</accession>
<evidence type="ECO:0000256" key="3">
    <source>
        <dbReference type="ARBA" id="ARBA00021495"/>
    </source>
</evidence>
<dbReference type="Gene3D" id="3.30.70.1110">
    <property type="entry name" value="Histidine kinase CheA-like, P2 response regulator-binding domain"/>
    <property type="match status" value="1"/>
</dbReference>
<keyword evidence="17" id="KW-1185">Reference proteome</keyword>
<dbReference type="InterPro" id="IPR036641">
    <property type="entry name" value="HPT_dom_sf"/>
</dbReference>
<dbReference type="EC" id="2.7.13.3" evidence="2"/>
<keyword evidence="5 11" id="KW-0597">Phosphoprotein</keyword>
<dbReference type="Gene3D" id="2.30.30.40">
    <property type="entry name" value="SH3 Domains"/>
    <property type="match status" value="1"/>
</dbReference>
<keyword evidence="4" id="KW-0145">Chemotaxis</keyword>
<dbReference type="InterPro" id="IPR003594">
    <property type="entry name" value="HATPase_dom"/>
</dbReference>
<feature type="region of interest" description="Disordered" evidence="12">
    <location>
        <begin position="248"/>
        <end position="267"/>
    </location>
</feature>
<dbReference type="Pfam" id="PF01584">
    <property type="entry name" value="CheW"/>
    <property type="match status" value="1"/>
</dbReference>
<feature type="domain" description="Histidine kinase" evidence="13">
    <location>
        <begin position="277"/>
        <end position="527"/>
    </location>
</feature>
<name>A0A845R0C1_9CLOT</name>
<feature type="domain" description="CheW-like" evidence="14">
    <location>
        <begin position="529"/>
        <end position="657"/>
    </location>
</feature>
<dbReference type="CDD" id="cd00731">
    <property type="entry name" value="CheA_reg"/>
    <property type="match status" value="1"/>
</dbReference>
<dbReference type="InterPro" id="IPR005467">
    <property type="entry name" value="His_kinase_dom"/>
</dbReference>
<evidence type="ECO:0000256" key="9">
    <source>
        <dbReference type="ARBA" id="ARBA00022840"/>
    </source>
</evidence>
<dbReference type="InterPro" id="IPR036890">
    <property type="entry name" value="HATPase_C_sf"/>
</dbReference>
<dbReference type="InterPro" id="IPR037052">
    <property type="entry name" value="CheA-like_P2_sf"/>
</dbReference>
<comment type="caution">
    <text evidence="16">The sequence shown here is derived from an EMBL/GenBank/DDBJ whole genome shotgun (WGS) entry which is preliminary data.</text>
</comment>
<evidence type="ECO:0000256" key="2">
    <source>
        <dbReference type="ARBA" id="ARBA00012438"/>
    </source>
</evidence>
<dbReference type="AlphaFoldDB" id="A0A845R0C1"/>
<feature type="modified residue" description="Phosphohistidine" evidence="11">
    <location>
        <position position="46"/>
    </location>
</feature>
<evidence type="ECO:0000259" key="15">
    <source>
        <dbReference type="PROSITE" id="PS50894"/>
    </source>
</evidence>
<evidence type="ECO:0000256" key="1">
    <source>
        <dbReference type="ARBA" id="ARBA00000085"/>
    </source>
</evidence>
<dbReference type="InterPro" id="IPR004358">
    <property type="entry name" value="Sig_transdc_His_kin-like_C"/>
</dbReference>
<keyword evidence="7" id="KW-0547">Nucleotide-binding</keyword>
<dbReference type="Pfam" id="PF07194">
    <property type="entry name" value="P2"/>
    <property type="match status" value="1"/>
</dbReference>
<sequence>MEINQYTDIFIEESNEHLQSMNDCLLKLESEPENIELLNEIFRVSHTLKGMAATMGFEQMSKLTHQMENLLQELRSEKISIDTKIVDILFECLDNLENYIKNISELGNEGDLETEFLVDKINNILFKDEKDNTPKTKNEDDNYYINNILMQAKKDGLNAFNITITIDDNCMLKAARAFIVFNALEDYGEIIKSIPSSEDIEDEKFDNEFEVLLVTNNDNKTIYEELTSISEVSSVIIKSVIDDKLEKEKSKKENVSNNKSSDIIKGKNTKNNISNKKIGKTVRVDIERLDNLMNLVSELIIIKTRMEDIDNTNSKESMSEATEYLERITTNLHDAVMKVRMVPIERVFNRFPRMVRDLSKDLGKEIELKMIGEETEVDRTVIDEIGDPLIHLIRNSIDHGIETPSERKKNKKAPKGTLLLKAFPDGNNVVIEVQDDGNGIDIERVKEKAINNSIISTEAANQMDDNEVPELLFMPGFSTTDEITDISGRGVGLDVVKSKINSIGGIVEIETEEKKYTKFTIRIPLTLAIIQALLIKLKEEIYAIPLSSIKEITTIESNNIRKIQNKEVILYRNKTLPIVRLNKVLDIESEEDKKELIIVIVKKGEKEAGVVVDQLIGQQEIVIKSLGKYLAKIKHLAGATILGNGSISLIIDTNSLF</sequence>
<evidence type="ECO:0000256" key="12">
    <source>
        <dbReference type="SAM" id="MobiDB-lite"/>
    </source>
</evidence>
<dbReference type="SUPFAM" id="SSF47226">
    <property type="entry name" value="Histidine-containing phosphotransfer domain, HPT domain"/>
    <property type="match status" value="1"/>
</dbReference>
<dbReference type="SUPFAM" id="SSF55052">
    <property type="entry name" value="CheY-binding domain of CheA"/>
    <property type="match status" value="1"/>
</dbReference>
<evidence type="ECO:0000256" key="6">
    <source>
        <dbReference type="ARBA" id="ARBA00022679"/>
    </source>
</evidence>
<evidence type="ECO:0000259" key="14">
    <source>
        <dbReference type="PROSITE" id="PS50851"/>
    </source>
</evidence>
<feature type="domain" description="HPt" evidence="15">
    <location>
        <begin position="1"/>
        <end position="103"/>
    </location>
</feature>
<dbReference type="InterPro" id="IPR004105">
    <property type="entry name" value="CheA-like_dim"/>
</dbReference>
<dbReference type="InterPro" id="IPR036061">
    <property type="entry name" value="CheW-like_dom_sf"/>
</dbReference>
<dbReference type="Gene3D" id="1.10.287.560">
    <property type="entry name" value="Histidine kinase CheA-like, homodimeric domain"/>
    <property type="match status" value="1"/>
</dbReference>
<dbReference type="InterPro" id="IPR035891">
    <property type="entry name" value="CheY-binding_CheA"/>
</dbReference>
<dbReference type="GO" id="GO:0005524">
    <property type="term" value="F:ATP binding"/>
    <property type="evidence" value="ECO:0007669"/>
    <property type="project" value="UniProtKB-KW"/>
</dbReference>
<proteinExistence type="predicted"/>
<keyword evidence="10" id="KW-0902">Two-component regulatory system</keyword>
<dbReference type="GO" id="GO:0006935">
    <property type="term" value="P:chemotaxis"/>
    <property type="evidence" value="ECO:0007669"/>
    <property type="project" value="UniProtKB-KW"/>
</dbReference>
<dbReference type="SUPFAM" id="SSF47384">
    <property type="entry name" value="Homodimeric domain of signal transducing histidine kinase"/>
    <property type="match status" value="1"/>
</dbReference>
<evidence type="ECO:0000313" key="17">
    <source>
        <dbReference type="Proteomes" id="UP000467132"/>
    </source>
</evidence>
<evidence type="ECO:0000313" key="16">
    <source>
        <dbReference type="EMBL" id="NBI07880.1"/>
    </source>
</evidence>
<dbReference type="SMART" id="SM01231">
    <property type="entry name" value="H-kinase_dim"/>
    <property type="match status" value="1"/>
</dbReference>
<dbReference type="EMBL" id="QXXA01000016">
    <property type="protein sequence ID" value="NBI07880.1"/>
    <property type="molecule type" value="Genomic_DNA"/>
</dbReference>
<dbReference type="Gene3D" id="1.20.120.160">
    <property type="entry name" value="HPT domain"/>
    <property type="match status" value="1"/>
</dbReference>
<protein>
    <recommendedName>
        <fullName evidence="3">Chemotaxis protein CheA</fullName>
        <ecNumber evidence="2">2.7.13.3</ecNumber>
    </recommendedName>
</protein>
<dbReference type="Pfam" id="PF02518">
    <property type="entry name" value="HATPase_c"/>
    <property type="match status" value="1"/>
</dbReference>
<dbReference type="CDD" id="cd00088">
    <property type="entry name" value="HPT"/>
    <property type="match status" value="1"/>
</dbReference>
<dbReference type="PRINTS" id="PR00344">
    <property type="entry name" value="BCTRLSENSOR"/>
</dbReference>
<dbReference type="SUPFAM" id="SSF50341">
    <property type="entry name" value="CheW-like"/>
    <property type="match status" value="1"/>
</dbReference>
<dbReference type="PANTHER" id="PTHR43395:SF1">
    <property type="entry name" value="CHEMOTAXIS PROTEIN CHEA"/>
    <property type="match status" value="1"/>
</dbReference>
<dbReference type="InterPro" id="IPR051315">
    <property type="entry name" value="Bact_Chemotaxis_CheA"/>
</dbReference>
<keyword evidence="8" id="KW-0418">Kinase</keyword>
<dbReference type="InterPro" id="IPR037006">
    <property type="entry name" value="CheA-like_homodim_sf"/>
</dbReference>
<dbReference type="Pfam" id="PF01627">
    <property type="entry name" value="Hpt"/>
    <property type="match status" value="1"/>
</dbReference>
<dbReference type="InterPro" id="IPR010808">
    <property type="entry name" value="CheA_P2-bd"/>
</dbReference>
<dbReference type="Pfam" id="PF02895">
    <property type="entry name" value="H-kinase_dim"/>
    <property type="match status" value="1"/>
</dbReference>
<dbReference type="SMART" id="SM00073">
    <property type="entry name" value="HPT"/>
    <property type="match status" value="1"/>
</dbReference>
<dbReference type="PROSITE" id="PS50109">
    <property type="entry name" value="HIS_KIN"/>
    <property type="match status" value="1"/>
</dbReference>